<reference evidence="2" key="1">
    <citation type="submission" date="2013-08" db="EMBL/GenBank/DDBJ databases">
        <authorList>
            <person name="Durkin A.S."/>
            <person name="Haft D.R."/>
            <person name="McCorrison J."/>
            <person name="Torralba M."/>
            <person name="Gillis M."/>
            <person name="Haft D.H."/>
            <person name="Methe B."/>
            <person name="Sutton G."/>
            <person name="Nelson K.E."/>
        </authorList>
    </citation>
    <scope>NUCLEOTIDE SEQUENCE [LARGE SCALE GENOMIC DNA]</scope>
    <source>
        <strain evidence="2">F0233</strain>
    </source>
</reference>
<dbReference type="GeneID" id="95358906"/>
<dbReference type="AlphaFoldDB" id="U2PSP6"/>
<evidence type="ECO:0000313" key="2">
    <source>
        <dbReference type="EMBL" id="ERK53515.1"/>
    </source>
</evidence>
<dbReference type="RefSeq" id="WP_021798172.1">
    <property type="nucleotide sequence ID" value="NZ_ACVN02000237.1"/>
</dbReference>
<keyword evidence="3" id="KW-1185">Reference proteome</keyword>
<evidence type="ECO:0000313" key="3">
    <source>
        <dbReference type="Proteomes" id="UP000017052"/>
    </source>
</evidence>
<gene>
    <name evidence="2" type="ORF">HMPREF0682_2149</name>
</gene>
<feature type="region of interest" description="Disordered" evidence="1">
    <location>
        <begin position="26"/>
        <end position="48"/>
    </location>
</feature>
<dbReference type="Proteomes" id="UP000017052">
    <property type="component" value="Unassembled WGS sequence"/>
</dbReference>
<dbReference type="PROSITE" id="PS51257">
    <property type="entry name" value="PROKAR_LIPOPROTEIN"/>
    <property type="match status" value="1"/>
</dbReference>
<name>U2PSP6_9ACTN</name>
<accession>U2PSP6</accession>
<feature type="compositionally biased region" description="Low complexity" evidence="1">
    <location>
        <begin position="26"/>
        <end position="38"/>
    </location>
</feature>
<protein>
    <submittedName>
        <fullName evidence="2">Lipoprotein</fullName>
    </submittedName>
</protein>
<organism evidence="2 3">
    <name type="scientific">Propionibacterium acidifaciens F0233</name>
    <dbReference type="NCBI Taxonomy" id="553198"/>
    <lineage>
        <taxon>Bacteria</taxon>
        <taxon>Bacillati</taxon>
        <taxon>Actinomycetota</taxon>
        <taxon>Actinomycetes</taxon>
        <taxon>Propionibacteriales</taxon>
        <taxon>Propionibacteriaceae</taxon>
        <taxon>Propionibacterium</taxon>
    </lineage>
</organism>
<proteinExistence type="predicted"/>
<dbReference type="EMBL" id="ACVN02000237">
    <property type="protein sequence ID" value="ERK53515.1"/>
    <property type="molecule type" value="Genomic_DNA"/>
</dbReference>
<sequence length="150" mass="15934">MKINRIAIAGVVLALGVGCLTSCSSGSSSTTAPASSTTIEAPKPADLNGDWEQRDEGTDDTHYAATIVNDTVTVNYTGDVTGLFWQGSYEAPTEAGDYTWTSQGDTEAMSQSILASTDSTKDFTYSASDDELSFKIEWQGATAIIHMSRK</sequence>
<dbReference type="OrthoDB" id="3174999at2"/>
<evidence type="ECO:0000256" key="1">
    <source>
        <dbReference type="SAM" id="MobiDB-lite"/>
    </source>
</evidence>
<comment type="caution">
    <text evidence="2">The sequence shown here is derived from an EMBL/GenBank/DDBJ whole genome shotgun (WGS) entry which is preliminary data.</text>
</comment>
<keyword evidence="2" id="KW-0449">Lipoprotein</keyword>